<gene>
    <name evidence="1" type="ORF">GOB84_12995</name>
</gene>
<protein>
    <submittedName>
        <fullName evidence="1">Uncharacterized protein</fullName>
    </submittedName>
</protein>
<evidence type="ECO:0000313" key="1">
    <source>
        <dbReference type="EMBL" id="NHO33462.1"/>
    </source>
</evidence>
<accession>A0ABX0KCQ5</accession>
<dbReference type="RefSeq" id="WP_173577981.1">
    <property type="nucleotide sequence ID" value="NZ_WOSW01000028.1"/>
</dbReference>
<proteinExistence type="predicted"/>
<reference evidence="1 2" key="1">
    <citation type="journal article" date="2020" name="Int. J. Syst. Evol. Microbiol.">
        <title>Novel acetic acid bacteria from cider fermentations: Acetobacter conturbans sp. nov. and Acetobacter fallax sp. nov.</title>
        <authorList>
            <person name="Sombolestani A.S."/>
            <person name="Cleenwerck I."/>
            <person name="Cnockaert M."/>
            <person name="Borremans W."/>
            <person name="Wieme A.D."/>
            <person name="De Vuyst L."/>
            <person name="Vandamme P."/>
        </authorList>
    </citation>
    <scope>NUCLEOTIDE SEQUENCE [LARGE SCALE GENOMIC DNA]</scope>
    <source>
        <strain evidence="1 2">LMG 1637</strain>
    </source>
</reference>
<keyword evidence="2" id="KW-1185">Reference proteome</keyword>
<dbReference type="Gene3D" id="3.40.830.10">
    <property type="entry name" value="LigB-like"/>
    <property type="match status" value="1"/>
</dbReference>
<dbReference type="EMBL" id="WOSW01000028">
    <property type="protein sequence ID" value="NHO33462.1"/>
    <property type="molecule type" value="Genomic_DNA"/>
</dbReference>
<name>A0ABX0KCQ5_9PROT</name>
<dbReference type="SUPFAM" id="SSF53213">
    <property type="entry name" value="LigB-like"/>
    <property type="match status" value="1"/>
</dbReference>
<comment type="caution">
    <text evidence="1">The sequence shown here is derived from an EMBL/GenBank/DDBJ whole genome shotgun (WGS) entry which is preliminary data.</text>
</comment>
<evidence type="ECO:0000313" key="2">
    <source>
        <dbReference type="Proteomes" id="UP000615326"/>
    </source>
</evidence>
<sequence length="85" mass="9242">MAFSDAHRTLTLKRSTPDCGRSCLIRPVVTPLWWNGRQRSARDAHPHEDHLLPLMVAAGAATGEPGIVDFHGHAPGKSISGFRFG</sequence>
<organism evidence="1 2">
    <name type="scientific">Acetobacter fallax</name>
    <dbReference type="NCBI Taxonomy" id="1737473"/>
    <lineage>
        <taxon>Bacteria</taxon>
        <taxon>Pseudomonadati</taxon>
        <taxon>Pseudomonadota</taxon>
        <taxon>Alphaproteobacteria</taxon>
        <taxon>Acetobacterales</taxon>
        <taxon>Acetobacteraceae</taxon>
        <taxon>Acetobacter</taxon>
    </lineage>
</organism>
<dbReference type="Proteomes" id="UP000615326">
    <property type="component" value="Unassembled WGS sequence"/>
</dbReference>